<feature type="transmembrane region" description="Helical" evidence="1">
    <location>
        <begin position="446"/>
        <end position="468"/>
    </location>
</feature>
<accession>A0A7X5TR67</accession>
<dbReference type="Proteomes" id="UP000518878">
    <property type="component" value="Unassembled WGS sequence"/>
</dbReference>
<dbReference type="EMBL" id="JAAQTL010000001">
    <property type="protein sequence ID" value="NID16217.1"/>
    <property type="molecule type" value="Genomic_DNA"/>
</dbReference>
<keyword evidence="1" id="KW-1133">Transmembrane helix</keyword>
<dbReference type="Pfam" id="PF09822">
    <property type="entry name" value="ABC_transp_aux"/>
    <property type="match status" value="1"/>
</dbReference>
<dbReference type="SUPFAM" id="SSF52317">
    <property type="entry name" value="Class I glutamine amidotransferase-like"/>
    <property type="match status" value="1"/>
</dbReference>
<organism evidence="3 4">
    <name type="scientific">Luteibacter yeojuensis</name>
    <dbReference type="NCBI Taxonomy" id="345309"/>
    <lineage>
        <taxon>Bacteria</taxon>
        <taxon>Pseudomonadati</taxon>
        <taxon>Pseudomonadota</taxon>
        <taxon>Gammaproteobacteria</taxon>
        <taxon>Lysobacterales</taxon>
        <taxon>Rhodanobacteraceae</taxon>
        <taxon>Luteibacter</taxon>
    </lineage>
</organism>
<reference evidence="3 4" key="1">
    <citation type="journal article" date="2006" name="Int. J. Syst. Evol. Microbiol.">
        <title>Dyella yeojuensis sp. nov., isolated from greenhouse soil in Korea.</title>
        <authorList>
            <person name="Kim B.Y."/>
            <person name="Weon H.Y."/>
            <person name="Lee K.H."/>
            <person name="Seok S.J."/>
            <person name="Kwon S.W."/>
            <person name="Go S.J."/>
            <person name="Stackebrandt E."/>
        </authorList>
    </citation>
    <scope>NUCLEOTIDE SEQUENCE [LARGE SCALE GENOMIC DNA]</scope>
    <source>
        <strain evidence="3 4">DSM 17673</strain>
    </source>
</reference>
<dbReference type="InterPro" id="IPR029062">
    <property type="entry name" value="Class_I_gatase-like"/>
</dbReference>
<keyword evidence="1" id="KW-0472">Membrane</keyword>
<evidence type="ECO:0000313" key="3">
    <source>
        <dbReference type="EMBL" id="NID16217.1"/>
    </source>
</evidence>
<keyword evidence="4" id="KW-1185">Reference proteome</keyword>
<evidence type="ECO:0000259" key="2">
    <source>
        <dbReference type="Pfam" id="PF09822"/>
    </source>
</evidence>
<dbReference type="InterPro" id="IPR019196">
    <property type="entry name" value="ABC_transp_unknown"/>
</dbReference>
<dbReference type="AlphaFoldDB" id="A0A7X5TR67"/>
<sequence>MVRARDRPLAVPRRPSPRCRQGAPVMRRLDRWFVLLGLFVAAGCLGFLSSRHAWTFDWTRGARASLAPESVAVLDKLRGPVDVVGYISPTGPLREQIAAVMERYVREKKDLRLSFVDPDLDPAASRQLGISGDGALLVRYQGREERVESPINERNLSNALERLARGGQRIVAFVTGDGERQGDGHANADLGTFMSQVERRGIRAVPLNFSQTQGVPEHTDLVVLASPMAPLPAGSVAALVDYVRGGGNLLWLTEPSNDDLGTGALADVLGIRVLPGVLVDGQGSTLNVDDPRIVVLGDYPFHAITRAFRDTTLFPQVSALAQVSSHDWAVVPFLRSGERSWTAFGGIDNEKPSTIAFHPEAGELKGPLDFGFALNRLSPSPAKSEQRAVVIGDGDFLSNTYVGNGGNRALGERILDWLLGDDVLVDLPARGAPDRVISVSQDGLNLVSIAFLVCLPLLLLGLGAGIAWRRRRR</sequence>
<feature type="domain" description="ABC-type uncharacterised transport system" evidence="2">
    <location>
        <begin position="171"/>
        <end position="401"/>
    </location>
</feature>
<keyword evidence="1" id="KW-0812">Transmembrane</keyword>
<gene>
    <name evidence="3" type="ORF">HBF32_12175</name>
</gene>
<protein>
    <submittedName>
        <fullName evidence="3">GldG family protein</fullName>
    </submittedName>
</protein>
<comment type="caution">
    <text evidence="3">The sequence shown here is derived from an EMBL/GenBank/DDBJ whole genome shotgun (WGS) entry which is preliminary data.</text>
</comment>
<name>A0A7X5TR67_9GAMM</name>
<proteinExistence type="predicted"/>
<evidence type="ECO:0000313" key="4">
    <source>
        <dbReference type="Proteomes" id="UP000518878"/>
    </source>
</evidence>
<evidence type="ECO:0000256" key="1">
    <source>
        <dbReference type="SAM" id="Phobius"/>
    </source>
</evidence>